<dbReference type="Gene3D" id="3.30.710.10">
    <property type="entry name" value="Potassium Channel Kv1.1, Chain A"/>
    <property type="match status" value="1"/>
</dbReference>
<reference evidence="2" key="1">
    <citation type="submission" date="2022-10" db="EMBL/GenBank/DDBJ databases">
        <title>Novel sulphate-reducing endosymbionts in the free-living metamonad Anaeramoeba.</title>
        <authorList>
            <person name="Jerlstrom-Hultqvist J."/>
            <person name="Cepicka I."/>
            <person name="Gallot-Lavallee L."/>
            <person name="Salas-Leiva D."/>
            <person name="Curtis B.A."/>
            <person name="Zahonova K."/>
            <person name="Pipaliya S."/>
            <person name="Dacks J."/>
            <person name="Roger A.J."/>
        </authorList>
    </citation>
    <scope>NUCLEOTIDE SEQUENCE</scope>
    <source>
        <strain evidence="2">BMAN</strain>
    </source>
</reference>
<dbReference type="Gene3D" id="2.60.40.2840">
    <property type="match status" value="2"/>
</dbReference>
<evidence type="ECO:0000259" key="1">
    <source>
        <dbReference type="PROSITE" id="PS50097"/>
    </source>
</evidence>
<protein>
    <submittedName>
        <fullName evidence="2">Speckle-type poz protein</fullName>
    </submittedName>
</protein>
<dbReference type="CDD" id="cd18186">
    <property type="entry name" value="BTB_POZ_ZBTB_KLHL-like"/>
    <property type="match status" value="1"/>
</dbReference>
<dbReference type="SUPFAM" id="SSF54695">
    <property type="entry name" value="POZ domain"/>
    <property type="match status" value="1"/>
</dbReference>
<gene>
    <name evidence="2" type="ORF">M0811_11548</name>
</gene>
<dbReference type="PROSITE" id="PS50097">
    <property type="entry name" value="BTB"/>
    <property type="match status" value="1"/>
</dbReference>
<organism evidence="2 3">
    <name type="scientific">Anaeramoeba ignava</name>
    <name type="common">Anaerobic marine amoeba</name>
    <dbReference type="NCBI Taxonomy" id="1746090"/>
    <lineage>
        <taxon>Eukaryota</taxon>
        <taxon>Metamonada</taxon>
        <taxon>Anaeramoebidae</taxon>
        <taxon>Anaeramoeba</taxon>
    </lineage>
</organism>
<sequence>MEQKYFIQVKNYENKKVKLTNQNEIIVEWKLPEQFQPKSNDKIALFDATKEKNEIYFTYKNNSNSQLEGTTFLNVNYVEIWKNKLQIRYLPENKSKSILVSEVFEIIPFEKIITIDEINEKEIKTTWKLPVNFIPNGDDGCDGYSLRRWDLICLFPKDKPFYSSYLSSVANRNGAMNGTATFNTGSCMRDETNEEFVIRYIAVNEDTIAESEPFIIKSKIPENHLILSKEKFLFGESIEISWEFPEDFEISETSRIGLFYENSISSQYIELKYIYQTNRKDSIIFQTKDYQTINFLDNLQFRFFSCDDKSQCVSKPFQIQFLENNGIEIIAKRPTFGLPIQVQFKLPDEYKPNISDSISLFYYDSHSNLNDLSQKPLIEKHNDRVSRIGMIEFKLDDDLKKENTNENEAQLFIVKYISHLKTSNEKKVLFTSSHFGVDEFKIFKLLVSKNEIKYGESIDVKWEFPEYYQSNERDWIGLFLKDSPINNSLVGKNTLNLTKKGILRFDIGNYITEENQIFEFRYYPKDQKNPIAKSEEIKVKEFDKKNFKLLVSKNEIKFGESIDVEWELPEYYHSNEQDWIGLFLKDSPINNSLFRKFTSNLARKGILTLDIGNYITEENQIFEFRYYPKDQKNPITKSEEIKVKEFDKKDFKLLVSKNEIKYGESIDVEWELPEFYQPIHGDRIVLFLKYPRIDYNSLIIKDNSNLARKGKFTFDIDKYIKDENQIFEFRYVKFYGRISLMKSEEIKVKEIDRKDFKLSVSKNEIKFGELIDVEWEIPEYHQTNSFDRVVLFLKDSTTTPGLTDQYIPMHKKKGILTFDIGNYIREGNQIFEFRYCSSEYKYEPFAKSEEIKVLPLEGGIIKSSPEKTKIGETIKVSWELPNNYEPHQNDQIILFKSQLQSKEKEAPKYFQVYYKNEKCEKKGEVEIKIQIGGGMIEEEFIIGYYSYSYSKIILCQSPIIIEPTSFVGIKILNRKIVGDKIQFVWSLPSVITPLETDQFVILSTKNSNFISIIYCNFVCNSSLSHSGISELSTNQIKEKDIMQDFAIGYIRENKPYPFIESEFFRFEFPILSKNLQIDLFNLFLRQEFCDFTINHLDGNIQVHKLILLMRFDNDHSILTKIQEVFSSKPENQVIPFLIFIYTGMIDPISNLDLNQFQKDEWNLIESKHPFFSFYWKSNQFNFDDSDSQKLFQEYLTSSDNFSQIQNEKKIQIISQELGFDKNWIQNKKDESGIKKDFVNLYLEKIEKKDFKIICDDSSEIKVHKLILILRSNLFRQMFLNVQDDSNSVKDYSGKSKGSLEQLIHYFYFGEFDLNLNLNLNLKKDLTKIIQELNDTEDFYQLSQFNQFNNRLKELETQKYF</sequence>
<keyword evidence="3" id="KW-1185">Reference proteome</keyword>
<feature type="domain" description="BTB" evidence="1">
    <location>
        <begin position="1248"/>
        <end position="1315"/>
    </location>
</feature>
<proteinExistence type="predicted"/>
<dbReference type="Pfam" id="PF00651">
    <property type="entry name" value="BTB"/>
    <property type="match status" value="1"/>
</dbReference>
<dbReference type="InterPro" id="IPR000210">
    <property type="entry name" value="BTB/POZ_dom"/>
</dbReference>
<accession>A0A9Q0LBZ9</accession>
<dbReference type="InterPro" id="IPR011333">
    <property type="entry name" value="SKP1/BTB/POZ_sf"/>
</dbReference>
<dbReference type="Proteomes" id="UP001149090">
    <property type="component" value="Unassembled WGS sequence"/>
</dbReference>
<evidence type="ECO:0000313" key="3">
    <source>
        <dbReference type="Proteomes" id="UP001149090"/>
    </source>
</evidence>
<evidence type="ECO:0000313" key="2">
    <source>
        <dbReference type="EMBL" id="KAJ5069886.1"/>
    </source>
</evidence>
<name>A0A9Q0LBZ9_ANAIG</name>
<dbReference type="EMBL" id="JAPDFW010000102">
    <property type="protein sequence ID" value="KAJ5069886.1"/>
    <property type="molecule type" value="Genomic_DNA"/>
</dbReference>
<comment type="caution">
    <text evidence="2">The sequence shown here is derived from an EMBL/GenBank/DDBJ whole genome shotgun (WGS) entry which is preliminary data.</text>
</comment>